<dbReference type="PANTHER" id="PTHR38674">
    <property type="entry name" value="ALKANE 1-MONOOXYGENASE 1"/>
    <property type="match status" value="1"/>
</dbReference>
<keyword evidence="4" id="KW-0997">Cell inner membrane</keyword>
<keyword evidence="5 12" id="KW-0812">Transmembrane</keyword>
<dbReference type="GO" id="GO:0004497">
    <property type="term" value="F:monooxygenase activity"/>
    <property type="evidence" value="ECO:0007669"/>
    <property type="project" value="UniProtKB-KW"/>
</dbReference>
<gene>
    <name evidence="14" type="ORF">GCM10011506_33440</name>
</gene>
<evidence type="ECO:0000256" key="8">
    <source>
        <dbReference type="ARBA" id="ARBA00023002"/>
    </source>
</evidence>
<proteinExistence type="inferred from homology"/>
<feature type="transmembrane region" description="Helical" evidence="12">
    <location>
        <begin position="212"/>
        <end position="235"/>
    </location>
</feature>
<evidence type="ECO:0000256" key="9">
    <source>
        <dbReference type="ARBA" id="ARBA00023004"/>
    </source>
</evidence>
<evidence type="ECO:0000313" key="14">
    <source>
        <dbReference type="EMBL" id="GGC45157.1"/>
    </source>
</evidence>
<keyword evidence="11 12" id="KW-0472">Membrane</keyword>
<dbReference type="InterPro" id="IPR033885">
    <property type="entry name" value="AlkB/XylM"/>
</dbReference>
<dbReference type="CDD" id="cd03512">
    <property type="entry name" value="Alkane-hydroxylase"/>
    <property type="match status" value="1"/>
</dbReference>
<name>A0ABQ1MY31_9BACT</name>
<evidence type="ECO:0000256" key="10">
    <source>
        <dbReference type="ARBA" id="ARBA00023033"/>
    </source>
</evidence>
<keyword evidence="9" id="KW-0408">Iron</keyword>
<reference evidence="15" key="1">
    <citation type="journal article" date="2019" name="Int. J. Syst. Evol. Microbiol.">
        <title>The Global Catalogue of Microorganisms (GCM) 10K type strain sequencing project: providing services to taxonomists for standard genome sequencing and annotation.</title>
        <authorList>
            <consortium name="The Broad Institute Genomics Platform"/>
            <consortium name="The Broad Institute Genome Sequencing Center for Infectious Disease"/>
            <person name="Wu L."/>
            <person name="Ma J."/>
        </authorList>
    </citation>
    <scope>NUCLEOTIDE SEQUENCE [LARGE SCALE GENOMIC DNA]</scope>
    <source>
        <strain evidence="15">CGMCC 1.10832</strain>
    </source>
</reference>
<accession>A0ABQ1MY31</accession>
<sequence length="365" mass="42464">MKALRKIGYFSAFIIPVLTIISFYLGGIANLSTLLFVYLLIPAIDSITGRDLSNVPKASVSEVANDFYYRFITYCWTFFQLTFIAWAAFVFTIHTLSLFEQITFIIAVSLSTGGIGITVAHELGHKKSLLERFYSKVLLMTVSYMHFYIEHNKGHHVRVSTPDDPATSRQNESFYAFWWRSVTRGYKSAWEIENKRLERKGISSFSIHNNMIWFTLLPFIFAGLLSAGFSLYLGYFVWQPIVFFFAQSFFAFSLLEAVNYVEHYGLMRKKIDENRYERVAPHHSWNASQIVSNFFLFQLQRHSDHHFNAIKRYQVLDHYDNAPQLPAGYPTMVLMAHIPQLWFKVMNPRLKKWNELNPGTDNASQ</sequence>
<protein>
    <submittedName>
        <fullName evidence="14">Alkane monooxygenase</fullName>
    </submittedName>
</protein>
<dbReference type="PANTHER" id="PTHR38674:SF1">
    <property type="entry name" value="ALKANE 1-MONOOXYGENASE 1"/>
    <property type="match status" value="1"/>
</dbReference>
<comment type="subcellular location">
    <subcellularLocation>
        <location evidence="1">Cell inner membrane</location>
        <topology evidence="1">Multi-pass membrane protein</topology>
    </subcellularLocation>
</comment>
<dbReference type="Pfam" id="PF00487">
    <property type="entry name" value="FA_desaturase"/>
    <property type="match status" value="1"/>
</dbReference>
<keyword evidence="10 14" id="KW-0503">Monooxygenase</keyword>
<keyword evidence="8" id="KW-0560">Oxidoreductase</keyword>
<keyword evidence="3" id="KW-1003">Cell membrane</keyword>
<evidence type="ECO:0000256" key="11">
    <source>
        <dbReference type="ARBA" id="ARBA00023136"/>
    </source>
</evidence>
<dbReference type="Proteomes" id="UP000636010">
    <property type="component" value="Unassembled WGS sequence"/>
</dbReference>
<comment type="similarity">
    <text evidence="2">Belongs to the fatty acid desaturase type 1 family. AlkB subfamily.</text>
</comment>
<keyword evidence="6" id="KW-0479">Metal-binding</keyword>
<keyword evidence="15" id="KW-1185">Reference proteome</keyword>
<evidence type="ECO:0000256" key="7">
    <source>
        <dbReference type="ARBA" id="ARBA00022989"/>
    </source>
</evidence>
<dbReference type="EMBL" id="BMEC01000011">
    <property type="protein sequence ID" value="GGC45157.1"/>
    <property type="molecule type" value="Genomic_DNA"/>
</dbReference>
<feature type="transmembrane region" description="Helical" evidence="12">
    <location>
        <begin position="241"/>
        <end position="261"/>
    </location>
</feature>
<evidence type="ECO:0000256" key="12">
    <source>
        <dbReference type="SAM" id="Phobius"/>
    </source>
</evidence>
<evidence type="ECO:0000256" key="1">
    <source>
        <dbReference type="ARBA" id="ARBA00004429"/>
    </source>
</evidence>
<feature type="transmembrane region" description="Helical" evidence="12">
    <location>
        <begin position="12"/>
        <end position="41"/>
    </location>
</feature>
<evidence type="ECO:0000259" key="13">
    <source>
        <dbReference type="Pfam" id="PF00487"/>
    </source>
</evidence>
<feature type="domain" description="Fatty acid desaturase" evidence="13">
    <location>
        <begin position="105"/>
        <end position="331"/>
    </location>
</feature>
<evidence type="ECO:0000256" key="2">
    <source>
        <dbReference type="ARBA" id="ARBA00010823"/>
    </source>
</evidence>
<comment type="caution">
    <text evidence="14">The sequence shown here is derived from an EMBL/GenBank/DDBJ whole genome shotgun (WGS) entry which is preliminary data.</text>
</comment>
<dbReference type="InterPro" id="IPR005804">
    <property type="entry name" value="FA_desaturase_dom"/>
</dbReference>
<organism evidence="14 15">
    <name type="scientific">Marivirga lumbricoides</name>
    <dbReference type="NCBI Taxonomy" id="1046115"/>
    <lineage>
        <taxon>Bacteria</taxon>
        <taxon>Pseudomonadati</taxon>
        <taxon>Bacteroidota</taxon>
        <taxon>Cytophagia</taxon>
        <taxon>Cytophagales</taxon>
        <taxon>Marivirgaceae</taxon>
        <taxon>Marivirga</taxon>
    </lineage>
</organism>
<keyword evidence="7 12" id="KW-1133">Transmembrane helix</keyword>
<evidence type="ECO:0000256" key="3">
    <source>
        <dbReference type="ARBA" id="ARBA00022475"/>
    </source>
</evidence>
<evidence type="ECO:0000256" key="6">
    <source>
        <dbReference type="ARBA" id="ARBA00022723"/>
    </source>
</evidence>
<evidence type="ECO:0000256" key="4">
    <source>
        <dbReference type="ARBA" id="ARBA00022519"/>
    </source>
</evidence>
<feature type="transmembrane region" description="Helical" evidence="12">
    <location>
        <begin position="67"/>
        <end position="90"/>
    </location>
</feature>
<evidence type="ECO:0000256" key="5">
    <source>
        <dbReference type="ARBA" id="ARBA00022692"/>
    </source>
</evidence>
<evidence type="ECO:0000313" key="15">
    <source>
        <dbReference type="Proteomes" id="UP000636010"/>
    </source>
</evidence>